<dbReference type="GO" id="GO:0016538">
    <property type="term" value="F:cyclin-dependent protein serine/threonine kinase regulator activity"/>
    <property type="evidence" value="ECO:0007669"/>
    <property type="project" value="InterPro"/>
</dbReference>
<dbReference type="Proteomes" id="UP001178507">
    <property type="component" value="Unassembled WGS sequence"/>
</dbReference>
<dbReference type="Pfam" id="PF02984">
    <property type="entry name" value="Cyclin_C"/>
    <property type="match status" value="1"/>
</dbReference>
<dbReference type="GO" id="GO:0051301">
    <property type="term" value="P:cell division"/>
    <property type="evidence" value="ECO:0007669"/>
    <property type="project" value="UniProtKB-KW"/>
</dbReference>
<evidence type="ECO:0000256" key="4">
    <source>
        <dbReference type="RuleBase" id="RU000383"/>
    </source>
</evidence>
<evidence type="ECO:0000313" key="8">
    <source>
        <dbReference type="Proteomes" id="UP001178507"/>
    </source>
</evidence>
<organism evidence="7 8">
    <name type="scientific">Effrenium voratum</name>
    <dbReference type="NCBI Taxonomy" id="2562239"/>
    <lineage>
        <taxon>Eukaryota</taxon>
        <taxon>Sar</taxon>
        <taxon>Alveolata</taxon>
        <taxon>Dinophyceae</taxon>
        <taxon>Suessiales</taxon>
        <taxon>Symbiodiniaceae</taxon>
        <taxon>Effrenium</taxon>
    </lineage>
</organism>
<dbReference type="AlphaFoldDB" id="A0AA36NEF7"/>
<feature type="domain" description="Cyclin-like" evidence="5">
    <location>
        <begin position="86"/>
        <end position="170"/>
    </location>
</feature>
<evidence type="ECO:0000259" key="6">
    <source>
        <dbReference type="SMART" id="SM01332"/>
    </source>
</evidence>
<evidence type="ECO:0000256" key="1">
    <source>
        <dbReference type="ARBA" id="ARBA00022618"/>
    </source>
</evidence>
<reference evidence="7" key="1">
    <citation type="submission" date="2023-08" db="EMBL/GenBank/DDBJ databases">
        <authorList>
            <person name="Chen Y."/>
            <person name="Shah S."/>
            <person name="Dougan E. K."/>
            <person name="Thang M."/>
            <person name="Chan C."/>
        </authorList>
    </citation>
    <scope>NUCLEOTIDE SEQUENCE</scope>
</reference>
<keyword evidence="2 4" id="KW-0195">Cyclin</keyword>
<dbReference type="InterPro" id="IPR013763">
    <property type="entry name" value="Cyclin-like_dom"/>
</dbReference>
<dbReference type="SMART" id="SM01332">
    <property type="entry name" value="Cyclin_C"/>
    <property type="match status" value="1"/>
</dbReference>
<dbReference type="Pfam" id="PF00134">
    <property type="entry name" value="Cyclin_N"/>
    <property type="match status" value="1"/>
</dbReference>
<name>A0AA36NEF7_9DINO</name>
<proteinExistence type="inferred from homology"/>
<comment type="similarity">
    <text evidence="4">Belongs to the cyclin family.</text>
</comment>
<dbReference type="Gene3D" id="1.10.472.10">
    <property type="entry name" value="Cyclin-like"/>
    <property type="match status" value="2"/>
</dbReference>
<dbReference type="InterPro" id="IPR036915">
    <property type="entry name" value="Cyclin-like_sf"/>
</dbReference>
<dbReference type="InterPro" id="IPR039361">
    <property type="entry name" value="Cyclin"/>
</dbReference>
<keyword evidence="3" id="KW-0131">Cell cycle</keyword>
<dbReference type="PANTHER" id="PTHR10177">
    <property type="entry name" value="CYCLINS"/>
    <property type="match status" value="1"/>
</dbReference>
<dbReference type="GO" id="GO:0044772">
    <property type="term" value="P:mitotic cell cycle phase transition"/>
    <property type="evidence" value="ECO:0007669"/>
    <property type="project" value="InterPro"/>
</dbReference>
<dbReference type="InterPro" id="IPR046965">
    <property type="entry name" value="Cyclin_A/B-like"/>
</dbReference>
<keyword evidence="1" id="KW-0132">Cell division</keyword>
<dbReference type="FunFam" id="1.10.472.10:FF:000001">
    <property type="entry name" value="G2/mitotic-specific cyclin"/>
    <property type="match status" value="1"/>
</dbReference>
<dbReference type="InterPro" id="IPR004367">
    <property type="entry name" value="Cyclin_C-dom"/>
</dbReference>
<evidence type="ECO:0000259" key="5">
    <source>
        <dbReference type="SMART" id="SM00385"/>
    </source>
</evidence>
<comment type="caution">
    <text evidence="7">The sequence shown here is derived from an EMBL/GenBank/DDBJ whole genome shotgun (WGS) entry which is preliminary data.</text>
</comment>
<dbReference type="EMBL" id="CAUJNA010003485">
    <property type="protein sequence ID" value="CAJ1403219.1"/>
    <property type="molecule type" value="Genomic_DNA"/>
</dbReference>
<gene>
    <name evidence="7" type="ORF">EVOR1521_LOCUS25945</name>
</gene>
<evidence type="ECO:0000256" key="2">
    <source>
        <dbReference type="ARBA" id="ARBA00023127"/>
    </source>
</evidence>
<evidence type="ECO:0008006" key="9">
    <source>
        <dbReference type="Google" id="ProtNLM"/>
    </source>
</evidence>
<sequence length="295" mass="33773">MHLMVSSMKLNISLPIPKRTRLDRRLARLQLSPQAPSELEDDPQSVVEYVADIFSKLGRDEDCLLHLDYLQFQPELDAEERALAADWLVEVQDKYRLRTETLFLAVSLLDSFLALREVRRKDLQLVVVVCLFAAAKFEEIEPPDVRDFVLMTQEACSKERILAMEATLLNALEFRLCRPTAVHFLDQYQEKNTLKYLLELGLVDTHMLRFTPSLQVAAAALVSSRLIGQPLVWPQHTRQGCSEERFAEVVTCALEMCRLLEESPQSEMQAVRRKFLRHEYLSVAALVGCTGHAEC</sequence>
<evidence type="ECO:0000313" key="7">
    <source>
        <dbReference type="EMBL" id="CAJ1403219.1"/>
    </source>
</evidence>
<protein>
    <recommendedName>
        <fullName evidence="9">Cyclin N-terminal domain-containing protein</fullName>
    </recommendedName>
</protein>
<keyword evidence="8" id="KW-1185">Reference proteome</keyword>
<dbReference type="SMART" id="SM00385">
    <property type="entry name" value="CYCLIN"/>
    <property type="match status" value="2"/>
</dbReference>
<evidence type="ECO:0000256" key="3">
    <source>
        <dbReference type="ARBA" id="ARBA00023306"/>
    </source>
</evidence>
<dbReference type="SUPFAM" id="SSF47954">
    <property type="entry name" value="Cyclin-like"/>
    <property type="match status" value="2"/>
</dbReference>
<dbReference type="PIRSF" id="PIRSF001771">
    <property type="entry name" value="Cyclin_A_B_D_E"/>
    <property type="match status" value="1"/>
</dbReference>
<dbReference type="InterPro" id="IPR006671">
    <property type="entry name" value="Cyclin_N"/>
</dbReference>
<feature type="domain" description="Cyclin C-terminal" evidence="6">
    <location>
        <begin position="179"/>
        <end position="289"/>
    </location>
</feature>
<feature type="domain" description="Cyclin-like" evidence="5">
    <location>
        <begin position="183"/>
        <end position="258"/>
    </location>
</feature>
<accession>A0AA36NEF7</accession>